<dbReference type="AlphaFoldDB" id="A0A5S5CHP8"/>
<sequence length="238" mass="24978">MSQPFRGEGAHYRAELWPGLDLRLVDGDHILARSDRLLETVSSAVYGGGRGRADHFVNRKVPLSYNERDPVLDLGAMIRGRGYPSTSTVGLLTAAKLTHASVVEAAGDRFNALCISTAGIGNAARAGAERPVFAAYAAGTINTFIFIDGHLTEAAMVGALITATEAKAAALQDLDVLDPLDGRTATGTTTDSVVVAVSQSGRFEATHAYCGAATSIGNLLGRMVYDTVHESVRTSGEK</sequence>
<keyword evidence="1" id="KW-0378">Hydrolase</keyword>
<dbReference type="OrthoDB" id="34339at2"/>
<gene>
    <name evidence="1" type="ORF">BCM02_102113</name>
</gene>
<dbReference type="PANTHER" id="PTHR35336:SF5">
    <property type="entry name" value="ADENOSYLCOBINAMIDE AMIDOHYDROLASE"/>
    <property type="match status" value="1"/>
</dbReference>
<name>A0A5S5CHP8_9BACL</name>
<evidence type="ECO:0000313" key="1">
    <source>
        <dbReference type="EMBL" id="TYP77553.1"/>
    </source>
</evidence>
<protein>
    <submittedName>
        <fullName evidence="1">Adenosylcobinamide amidohydrolase</fullName>
    </submittedName>
</protein>
<proteinExistence type="predicted"/>
<dbReference type="GO" id="GO:0016787">
    <property type="term" value="F:hydrolase activity"/>
    <property type="evidence" value="ECO:0007669"/>
    <property type="project" value="UniProtKB-KW"/>
</dbReference>
<organism evidence="1 2">
    <name type="scientific">Paenibacillus methanolicus</name>
    <dbReference type="NCBI Taxonomy" id="582686"/>
    <lineage>
        <taxon>Bacteria</taxon>
        <taxon>Bacillati</taxon>
        <taxon>Bacillota</taxon>
        <taxon>Bacilli</taxon>
        <taxon>Bacillales</taxon>
        <taxon>Paenibacillaceae</taxon>
        <taxon>Paenibacillus</taxon>
    </lineage>
</organism>
<dbReference type="RefSeq" id="WP_148928060.1">
    <property type="nucleotide sequence ID" value="NZ_VNHS01000002.1"/>
</dbReference>
<evidence type="ECO:0000313" key="2">
    <source>
        <dbReference type="Proteomes" id="UP000323257"/>
    </source>
</evidence>
<accession>A0A5S5CHP8</accession>
<dbReference type="InterPro" id="IPR002808">
    <property type="entry name" value="AdoCbi_amidolase"/>
</dbReference>
<dbReference type="Proteomes" id="UP000323257">
    <property type="component" value="Unassembled WGS sequence"/>
</dbReference>
<reference evidence="1 2" key="1">
    <citation type="submission" date="2019-07" db="EMBL/GenBank/DDBJ databases">
        <title>Genomic Encyclopedia of Type Strains, Phase III (KMG-III): the genomes of soil and plant-associated and newly described type strains.</title>
        <authorList>
            <person name="Whitman W."/>
        </authorList>
    </citation>
    <scope>NUCLEOTIDE SEQUENCE [LARGE SCALE GENOMIC DNA]</scope>
    <source>
        <strain evidence="1 2">BL24</strain>
    </source>
</reference>
<dbReference type="InterPro" id="IPR052209">
    <property type="entry name" value="CbiZ"/>
</dbReference>
<dbReference type="Pfam" id="PF01955">
    <property type="entry name" value="CbiZ"/>
    <property type="match status" value="1"/>
</dbReference>
<dbReference type="PANTHER" id="PTHR35336">
    <property type="entry name" value="ADENOSYLCOBINAMIDE AMIDOHYDROLASE"/>
    <property type="match status" value="1"/>
</dbReference>
<keyword evidence="2" id="KW-1185">Reference proteome</keyword>
<dbReference type="EMBL" id="VNHS01000002">
    <property type="protein sequence ID" value="TYP77553.1"/>
    <property type="molecule type" value="Genomic_DNA"/>
</dbReference>
<comment type="caution">
    <text evidence="1">The sequence shown here is derived from an EMBL/GenBank/DDBJ whole genome shotgun (WGS) entry which is preliminary data.</text>
</comment>